<evidence type="ECO:0000256" key="8">
    <source>
        <dbReference type="ARBA" id="ARBA00037189"/>
    </source>
</evidence>
<dbReference type="Proteomes" id="UP000266723">
    <property type="component" value="Unassembled WGS sequence"/>
</dbReference>
<evidence type="ECO:0000256" key="4">
    <source>
        <dbReference type="ARBA" id="ARBA00022827"/>
    </source>
</evidence>
<feature type="domain" description="Monodehydroascorbate reductase 3-like C-terminal" evidence="13">
    <location>
        <begin position="276"/>
        <end position="363"/>
    </location>
</feature>
<comment type="caution">
    <text evidence="14">The sequence shown here is derived from an EMBL/GenBank/DDBJ whole genome shotgun (WGS) entry which is preliminary data.</text>
</comment>
<keyword evidence="6" id="KW-0520">NAD</keyword>
<dbReference type="Gene3D" id="1.10.510.10">
    <property type="entry name" value="Transferase(Phosphotransferase) domain 1"/>
    <property type="match status" value="1"/>
</dbReference>
<keyword evidence="4" id="KW-0274">FAD</keyword>
<feature type="domain" description="Serine-threonine/tyrosine-protein kinase catalytic" evidence="12">
    <location>
        <begin position="68"/>
        <end position="131"/>
    </location>
</feature>
<dbReference type="InterPro" id="IPR001245">
    <property type="entry name" value="Ser-Thr/Tyr_kinase_cat_dom"/>
</dbReference>
<dbReference type="PANTHER" id="PTHR43557:SF5">
    <property type="entry name" value="MONODEHYDROASCORBATE REDUCTASE 1, PEROXISOMAL"/>
    <property type="match status" value="1"/>
</dbReference>
<evidence type="ECO:0000256" key="10">
    <source>
        <dbReference type="ARBA" id="ARBA00048948"/>
    </source>
</evidence>
<comment type="cofactor">
    <cofactor evidence="1">
        <name>FAD</name>
        <dbReference type="ChEBI" id="CHEBI:57692"/>
    </cofactor>
</comment>
<evidence type="ECO:0000256" key="5">
    <source>
        <dbReference type="ARBA" id="ARBA00023002"/>
    </source>
</evidence>
<dbReference type="Gene3D" id="3.50.50.60">
    <property type="entry name" value="FAD/NAD(P)-binding domain"/>
    <property type="match status" value="1"/>
</dbReference>
<keyword evidence="15" id="KW-1185">Reference proteome</keyword>
<gene>
    <name evidence="14" type="ORF">DY000_02056034</name>
</gene>
<evidence type="ECO:0000259" key="13">
    <source>
        <dbReference type="Pfam" id="PF21791"/>
    </source>
</evidence>
<evidence type="ECO:0000256" key="1">
    <source>
        <dbReference type="ARBA" id="ARBA00001974"/>
    </source>
</evidence>
<evidence type="ECO:0000256" key="2">
    <source>
        <dbReference type="ARBA" id="ARBA00006442"/>
    </source>
</evidence>
<dbReference type="InterPro" id="IPR048618">
    <property type="entry name" value="MDHAR3-like_C"/>
</dbReference>
<name>A0ABQ7AH05_BRACR</name>
<dbReference type="SUPFAM" id="SSF51905">
    <property type="entry name" value="FAD/NAD(P)-binding domain"/>
    <property type="match status" value="1"/>
</dbReference>
<organism evidence="14 15">
    <name type="scientific">Brassica cretica</name>
    <name type="common">Mustard</name>
    <dbReference type="NCBI Taxonomy" id="69181"/>
    <lineage>
        <taxon>Eukaryota</taxon>
        <taxon>Viridiplantae</taxon>
        <taxon>Streptophyta</taxon>
        <taxon>Embryophyta</taxon>
        <taxon>Tracheophyta</taxon>
        <taxon>Spermatophyta</taxon>
        <taxon>Magnoliopsida</taxon>
        <taxon>eudicotyledons</taxon>
        <taxon>Gunneridae</taxon>
        <taxon>Pentapetalae</taxon>
        <taxon>rosids</taxon>
        <taxon>malvids</taxon>
        <taxon>Brassicales</taxon>
        <taxon>Brassicaceae</taxon>
        <taxon>Brassiceae</taxon>
        <taxon>Brassica</taxon>
    </lineage>
</organism>
<sequence length="366" mass="39913">MEAETDATKGQESKQQIRDEELFKAAESAILRCSCLYLLNSLSNLSVSETKTAAPSSMSQLLSVILRGYMSPEYAWTGTFSEKSDIYSFGVLMVEIITGKEISSFSYGKDGKNLLSYVRTTQPISRPRSASAQGVPDPSSDVRDPRAAPARDLFLVRDSIRQLASDDQGVPDQATKDVRDPIEATRSIPARVPFVSSSRLNSFGGLIQQSSKTDAFFKTSVPDVYAVGDVATFPLKMYGDMRRVEHVDHSRKSAEQAVKAIKAAEGGGAVEEYDYLPFFYSRSFDLSWQFYGDNVGDSVLFGDSNPSNPKPRFGAYWVQDGKVVGAFMEGGSGDENKALAKVAKARPAAESLDDLTKEGISFAAKI</sequence>
<dbReference type="InterPro" id="IPR011009">
    <property type="entry name" value="Kinase-like_dom_sf"/>
</dbReference>
<protein>
    <recommendedName>
        <fullName evidence="9">monodehydroascorbate reductase (NADH)</fullName>
        <ecNumber evidence="9">1.6.5.4</ecNumber>
    </recommendedName>
</protein>
<comment type="function">
    <text evidence="8">Catalyzes the conversion of monodehydroascorbate to ascorbate, oxidizing NADH in the process.</text>
</comment>
<dbReference type="EC" id="1.6.5.4" evidence="9"/>
<feature type="region of interest" description="Disordered" evidence="11">
    <location>
        <begin position="125"/>
        <end position="146"/>
    </location>
</feature>
<accession>A0ABQ7AH05</accession>
<evidence type="ECO:0000256" key="3">
    <source>
        <dbReference type="ARBA" id="ARBA00022630"/>
    </source>
</evidence>
<reference evidence="14 15" key="1">
    <citation type="journal article" date="2020" name="BMC Genomics">
        <title>Intraspecific diversification of the crop wild relative Brassica cretica Lam. using demographic model selection.</title>
        <authorList>
            <person name="Kioukis A."/>
            <person name="Michalopoulou V.A."/>
            <person name="Briers L."/>
            <person name="Pirintsos S."/>
            <person name="Studholme D.J."/>
            <person name="Pavlidis P."/>
            <person name="Sarris P.F."/>
        </authorList>
    </citation>
    <scope>NUCLEOTIDE SEQUENCE [LARGE SCALE GENOMIC DNA]</scope>
    <source>
        <strain evidence="15">cv. PFS-1207/04</strain>
    </source>
</reference>
<comment type="similarity">
    <text evidence="2">Belongs to the FAD-dependent oxidoreductase family.</text>
</comment>
<proteinExistence type="inferred from homology"/>
<evidence type="ECO:0000256" key="7">
    <source>
        <dbReference type="ARBA" id="ARBA00023284"/>
    </source>
</evidence>
<evidence type="ECO:0000256" key="9">
    <source>
        <dbReference type="ARBA" id="ARBA00038920"/>
    </source>
</evidence>
<evidence type="ECO:0000256" key="6">
    <source>
        <dbReference type="ARBA" id="ARBA00023027"/>
    </source>
</evidence>
<dbReference type="SUPFAM" id="SSF55424">
    <property type="entry name" value="FAD/NAD-linked reductases, dimerisation (C-terminal) domain"/>
    <property type="match status" value="1"/>
</dbReference>
<dbReference type="SUPFAM" id="SSF56112">
    <property type="entry name" value="Protein kinase-like (PK-like)"/>
    <property type="match status" value="1"/>
</dbReference>
<dbReference type="InterPro" id="IPR016156">
    <property type="entry name" value="FAD/NAD-linked_Rdtase_dimer_sf"/>
</dbReference>
<keyword evidence="7" id="KW-0676">Redox-active center</keyword>
<dbReference type="Pfam" id="PF21791">
    <property type="entry name" value="MDHAR3-like_C"/>
    <property type="match status" value="1"/>
</dbReference>
<dbReference type="Pfam" id="PF07714">
    <property type="entry name" value="PK_Tyr_Ser-Thr"/>
    <property type="match status" value="1"/>
</dbReference>
<dbReference type="InterPro" id="IPR036188">
    <property type="entry name" value="FAD/NAD-bd_sf"/>
</dbReference>
<keyword evidence="3" id="KW-0285">Flavoprotein</keyword>
<evidence type="ECO:0000256" key="11">
    <source>
        <dbReference type="SAM" id="MobiDB-lite"/>
    </source>
</evidence>
<dbReference type="Gene3D" id="3.30.390.30">
    <property type="match status" value="1"/>
</dbReference>
<evidence type="ECO:0000313" key="15">
    <source>
        <dbReference type="Proteomes" id="UP000266723"/>
    </source>
</evidence>
<dbReference type="PANTHER" id="PTHR43557">
    <property type="entry name" value="APOPTOSIS-INDUCING FACTOR 1"/>
    <property type="match status" value="1"/>
</dbReference>
<dbReference type="InterPro" id="IPR050446">
    <property type="entry name" value="FAD-oxidoreductase/Apoptosis"/>
</dbReference>
<comment type="catalytic activity">
    <reaction evidence="10">
        <text>2 monodehydro-L-ascorbate radical + NADH + H(+) = 2 L-ascorbate + NAD(+)</text>
        <dbReference type="Rhea" id="RHEA:14581"/>
        <dbReference type="ChEBI" id="CHEBI:15378"/>
        <dbReference type="ChEBI" id="CHEBI:38290"/>
        <dbReference type="ChEBI" id="CHEBI:57540"/>
        <dbReference type="ChEBI" id="CHEBI:57945"/>
        <dbReference type="ChEBI" id="CHEBI:59513"/>
        <dbReference type="EC" id="1.6.5.4"/>
    </reaction>
</comment>
<dbReference type="EMBL" id="QGKV02002055">
    <property type="protein sequence ID" value="KAF3496893.1"/>
    <property type="molecule type" value="Genomic_DNA"/>
</dbReference>
<keyword evidence="5" id="KW-0560">Oxidoreductase</keyword>
<evidence type="ECO:0000313" key="14">
    <source>
        <dbReference type="EMBL" id="KAF3496893.1"/>
    </source>
</evidence>
<evidence type="ECO:0000259" key="12">
    <source>
        <dbReference type="Pfam" id="PF07714"/>
    </source>
</evidence>